<dbReference type="RefSeq" id="WP_057956037.1">
    <property type="nucleotide sequence ID" value="NZ_KQ556904.1"/>
</dbReference>
<evidence type="ECO:0000313" key="1">
    <source>
        <dbReference type="EMBL" id="KRT54909.1"/>
    </source>
</evidence>
<dbReference type="Proteomes" id="UP000051634">
    <property type="component" value="Unassembled WGS sequence"/>
</dbReference>
<dbReference type="OrthoDB" id="21362at2"/>
<dbReference type="SUPFAM" id="SSF53167">
    <property type="entry name" value="Purine and uridine phosphorylases"/>
    <property type="match status" value="1"/>
</dbReference>
<dbReference type="InterPro" id="IPR035994">
    <property type="entry name" value="Nucleoside_phosphorylase_sf"/>
</dbReference>
<accession>A0A0T5ZB09</accession>
<dbReference type="AlphaFoldDB" id="A0A0T5ZB09"/>
<sequence length="206" mass="22639">MSPVRINLLVALPAEAKPLIHGLGLKRQQPDTGPCPIYIDGGISLAISGPGHAAILVACRWLLHNHPADQWINIGIAGHPSHSRGSLFCAESVIERNSGRSWQLSPASRLIDYCPLESVAQPEFHYPAARLYEMEAAALLDVLTPSLPLDQIQILKVVSDNHSQPAQQINGKMVSSLIEQNLPLIRNLLQQLQCQQERQRAESYAE</sequence>
<dbReference type="GO" id="GO:0003824">
    <property type="term" value="F:catalytic activity"/>
    <property type="evidence" value="ECO:0007669"/>
    <property type="project" value="InterPro"/>
</dbReference>
<comment type="caution">
    <text evidence="2">The sequence shown here is derived from an EMBL/GenBank/DDBJ whole genome shotgun (WGS) entry which is preliminary data.</text>
</comment>
<protein>
    <recommendedName>
        <fullName evidence="5">Nucleoside phosphorylase domain-containing protein</fullName>
    </recommendedName>
</protein>
<name>A0A0T5ZB09_9GAMM</name>
<dbReference type="Proteomes" id="UP000051276">
    <property type="component" value="Unassembled WGS sequence"/>
</dbReference>
<organism evidence="2 3">
    <name type="scientific">endosymbiont of Ridgeia piscesae</name>
    <dbReference type="NCBI Taxonomy" id="54398"/>
    <lineage>
        <taxon>Bacteria</taxon>
        <taxon>Pseudomonadati</taxon>
        <taxon>Pseudomonadota</taxon>
        <taxon>Gammaproteobacteria</taxon>
        <taxon>sulfur-oxidizing symbionts</taxon>
    </lineage>
</organism>
<dbReference type="GO" id="GO:0009116">
    <property type="term" value="P:nucleoside metabolic process"/>
    <property type="evidence" value="ECO:0007669"/>
    <property type="project" value="InterPro"/>
</dbReference>
<gene>
    <name evidence="1" type="ORF">Ga0074115_11132</name>
    <name evidence="2" type="ORF">Ga0076813_16468</name>
</gene>
<evidence type="ECO:0000313" key="3">
    <source>
        <dbReference type="Proteomes" id="UP000051276"/>
    </source>
</evidence>
<evidence type="ECO:0000313" key="2">
    <source>
        <dbReference type="EMBL" id="KRT60026.1"/>
    </source>
</evidence>
<dbReference type="STRING" id="54398.Ga0074115_11132"/>
<dbReference type="Gene3D" id="3.40.50.1580">
    <property type="entry name" value="Nucleoside phosphorylase domain"/>
    <property type="match status" value="1"/>
</dbReference>
<keyword evidence="4" id="KW-1185">Reference proteome</keyword>
<dbReference type="EMBL" id="LMXI01000048">
    <property type="protein sequence ID" value="KRT60026.1"/>
    <property type="molecule type" value="Genomic_DNA"/>
</dbReference>
<reference evidence="3 4" key="1">
    <citation type="submission" date="2015-11" db="EMBL/GenBank/DDBJ databases">
        <title>The genome of Candidatus Endoriftia persephone in Ridgeia piscesae and population structure of the North Eastern Pacific vestimentiferan symbionts.</title>
        <authorList>
            <person name="Perez M."/>
            <person name="Juniper K.S."/>
        </authorList>
    </citation>
    <scope>NUCLEOTIDE SEQUENCE [LARGE SCALE GENOMIC DNA]</scope>
    <source>
        <strain evidence="2">Ind10</strain>
        <strain evidence="1">Ind11</strain>
    </source>
</reference>
<evidence type="ECO:0008006" key="5">
    <source>
        <dbReference type="Google" id="ProtNLM"/>
    </source>
</evidence>
<evidence type="ECO:0000313" key="4">
    <source>
        <dbReference type="Proteomes" id="UP000051634"/>
    </source>
</evidence>
<dbReference type="EMBL" id="LDXT01000086">
    <property type="protein sequence ID" value="KRT54909.1"/>
    <property type="molecule type" value="Genomic_DNA"/>
</dbReference>
<proteinExistence type="predicted"/>